<organism evidence="1 2">
    <name type="scientific">Lentinula detonsa</name>
    <dbReference type="NCBI Taxonomy" id="2804962"/>
    <lineage>
        <taxon>Eukaryota</taxon>
        <taxon>Fungi</taxon>
        <taxon>Dikarya</taxon>
        <taxon>Basidiomycota</taxon>
        <taxon>Agaricomycotina</taxon>
        <taxon>Agaricomycetes</taxon>
        <taxon>Agaricomycetidae</taxon>
        <taxon>Agaricales</taxon>
        <taxon>Marasmiineae</taxon>
        <taxon>Omphalotaceae</taxon>
        <taxon>Lentinula</taxon>
    </lineage>
</organism>
<gene>
    <name evidence="1" type="ORF">F5890DRAFT_1402370</name>
</gene>
<evidence type="ECO:0000313" key="2">
    <source>
        <dbReference type="Proteomes" id="UP001163850"/>
    </source>
</evidence>
<reference evidence="1" key="1">
    <citation type="submission" date="2022-08" db="EMBL/GenBank/DDBJ databases">
        <authorList>
            <consortium name="DOE Joint Genome Institute"/>
            <person name="Min B."/>
            <person name="Riley R."/>
            <person name="Sierra-Patev S."/>
            <person name="Naranjo-Ortiz M."/>
            <person name="Looney B."/>
            <person name="Konkel Z."/>
            <person name="Slot J.C."/>
            <person name="Sakamoto Y."/>
            <person name="Steenwyk J.L."/>
            <person name="Rokas A."/>
            <person name="Carro J."/>
            <person name="Camarero S."/>
            <person name="Ferreira P."/>
            <person name="Molpeceres G."/>
            <person name="Ruiz-Duenas F.J."/>
            <person name="Serrano A."/>
            <person name="Henrissat B."/>
            <person name="Drula E."/>
            <person name="Hughes K.W."/>
            <person name="Mata J.L."/>
            <person name="Ishikawa N.K."/>
            <person name="Vargas-Isla R."/>
            <person name="Ushijima S."/>
            <person name="Smith C.A."/>
            <person name="Ahrendt S."/>
            <person name="Andreopoulos W."/>
            <person name="He G."/>
            <person name="Labutti K."/>
            <person name="Lipzen A."/>
            <person name="Ng V."/>
            <person name="Sandor L."/>
            <person name="Barry K."/>
            <person name="Martinez A.T."/>
            <person name="Xiao Y."/>
            <person name="Gibbons J.G."/>
            <person name="Terashima K."/>
            <person name="Hibbett D.S."/>
            <person name="Grigoriev I.V."/>
        </authorList>
    </citation>
    <scope>NUCLEOTIDE SEQUENCE</scope>
    <source>
        <strain evidence="1">TFB7829</strain>
    </source>
</reference>
<dbReference type="AlphaFoldDB" id="A0AA38UW76"/>
<protein>
    <submittedName>
        <fullName evidence="1">Uncharacterized protein</fullName>
    </submittedName>
</protein>
<dbReference type="Proteomes" id="UP001163850">
    <property type="component" value="Unassembled WGS sequence"/>
</dbReference>
<name>A0AA38UW76_9AGAR</name>
<dbReference type="Gene3D" id="3.30.70.270">
    <property type="match status" value="1"/>
</dbReference>
<dbReference type="InterPro" id="IPR043128">
    <property type="entry name" value="Rev_trsase/Diguanyl_cyclase"/>
</dbReference>
<accession>A0AA38UW76</accession>
<feature type="non-terminal residue" evidence="1">
    <location>
        <position position="107"/>
    </location>
</feature>
<evidence type="ECO:0000313" key="1">
    <source>
        <dbReference type="EMBL" id="KAJ3988870.1"/>
    </source>
</evidence>
<comment type="caution">
    <text evidence="1">The sequence shown here is derived from an EMBL/GenBank/DDBJ whole genome shotgun (WGS) entry which is preliminary data.</text>
</comment>
<sequence length="107" mass="12000">MAFLLQDEIEVAPNFVDDVPILGPKTRYELKGGGYEVLEDNPGIRRFIWEHFVDVNRVLHRLKHAGATASAKKLLIGVPELKITGTVCTYEGRLPDTTKVGKIQTWP</sequence>
<dbReference type="EMBL" id="MU801904">
    <property type="protein sequence ID" value="KAJ3988870.1"/>
    <property type="molecule type" value="Genomic_DNA"/>
</dbReference>
<proteinExistence type="predicted"/>